<name>A0ABY3PSQ5_9CYAN</name>
<keyword evidence="3" id="KW-1185">Reference proteome</keyword>
<dbReference type="InterPro" id="IPR008538">
    <property type="entry name" value="Uma2"/>
</dbReference>
<keyword evidence="2" id="KW-0540">Nuclease</keyword>
<dbReference type="PANTHER" id="PTHR35400:SF1">
    <property type="entry name" value="SLR1083 PROTEIN"/>
    <property type="match status" value="1"/>
</dbReference>
<dbReference type="Pfam" id="PF05685">
    <property type="entry name" value="Uma2"/>
    <property type="match status" value="1"/>
</dbReference>
<dbReference type="RefSeq" id="WP_230843727.1">
    <property type="nucleotide sequence ID" value="NZ_CP063845.1"/>
</dbReference>
<dbReference type="SUPFAM" id="SSF52980">
    <property type="entry name" value="Restriction endonuclease-like"/>
    <property type="match status" value="1"/>
</dbReference>
<dbReference type="PANTHER" id="PTHR35400">
    <property type="entry name" value="SLR1083 PROTEIN"/>
    <property type="match status" value="1"/>
</dbReference>
<evidence type="ECO:0000313" key="2">
    <source>
        <dbReference type="EMBL" id="UFP96489.1"/>
    </source>
</evidence>
<gene>
    <name evidence="2" type="ORF">ISF26_09865</name>
</gene>
<keyword evidence="2" id="KW-0255">Endonuclease</keyword>
<dbReference type="Gene3D" id="3.90.1570.10">
    <property type="entry name" value="tt1808, chain A"/>
    <property type="match status" value="1"/>
</dbReference>
<feature type="domain" description="Putative restriction endonuclease" evidence="1">
    <location>
        <begin position="16"/>
        <end position="196"/>
    </location>
</feature>
<dbReference type="CDD" id="cd06260">
    <property type="entry name" value="DUF820-like"/>
    <property type="match status" value="1"/>
</dbReference>
<proteinExistence type="predicted"/>
<dbReference type="InterPro" id="IPR011335">
    <property type="entry name" value="Restrct_endonuc-II-like"/>
</dbReference>
<evidence type="ECO:0000313" key="3">
    <source>
        <dbReference type="Proteomes" id="UP001054846"/>
    </source>
</evidence>
<organism evidence="2 3">
    <name type="scientific">Gloeobacter morelensis MG652769</name>
    <dbReference type="NCBI Taxonomy" id="2781736"/>
    <lineage>
        <taxon>Bacteria</taxon>
        <taxon>Bacillati</taxon>
        <taxon>Cyanobacteriota</taxon>
        <taxon>Cyanophyceae</taxon>
        <taxon>Gloeobacterales</taxon>
        <taxon>Gloeobacteraceae</taxon>
        <taxon>Gloeobacter</taxon>
        <taxon>Gloeobacter morelensis</taxon>
    </lineage>
</organism>
<reference evidence="2 3" key="1">
    <citation type="journal article" date="2021" name="Genome Biol. Evol.">
        <title>Complete Genome Sequencing of a Novel Gloeobacter Species from a Waterfall Cave in Mexico.</title>
        <authorList>
            <person name="Saw J.H."/>
            <person name="Cardona T."/>
            <person name="Montejano G."/>
        </authorList>
    </citation>
    <scope>NUCLEOTIDE SEQUENCE [LARGE SCALE GENOMIC DNA]</scope>
    <source>
        <strain evidence="2">MG652769</strain>
    </source>
</reference>
<dbReference type="EMBL" id="CP063845">
    <property type="protein sequence ID" value="UFP96489.1"/>
    <property type="molecule type" value="Genomic_DNA"/>
</dbReference>
<protein>
    <submittedName>
        <fullName evidence="2">Uma2 family endonuclease</fullName>
    </submittedName>
</protein>
<evidence type="ECO:0000259" key="1">
    <source>
        <dbReference type="Pfam" id="PF05685"/>
    </source>
</evidence>
<keyword evidence="2" id="KW-0378">Hydrolase</keyword>
<dbReference type="Proteomes" id="UP001054846">
    <property type="component" value="Chromosome"/>
</dbReference>
<accession>A0ABY3PSQ5</accession>
<dbReference type="InterPro" id="IPR012296">
    <property type="entry name" value="Nuclease_put_TT1808"/>
</dbReference>
<sequence>MAIPAIREDIWVRTDWESFLALQSNPAYERGKFYYHHGWMRVEMSPVGPAHAEDNGLIAQVVGLFAFRCGLRFKSYVNVTLRKIGSQEAQPDLAYYLGNVAQLPALPPRSNSPIDLDRYAPPSLAIGVAATSLKDDLTTKQALYGELGVQEYWVVDTQSGRVLIFGFAQPGDIATALERSRVLPGLSTQALEEALRRGQAEGDGAAMQYILDL</sequence>
<dbReference type="GO" id="GO:0004519">
    <property type="term" value="F:endonuclease activity"/>
    <property type="evidence" value="ECO:0007669"/>
    <property type="project" value="UniProtKB-KW"/>
</dbReference>